<evidence type="ECO:0000313" key="2">
    <source>
        <dbReference type="Proteomes" id="UP000824221"/>
    </source>
</evidence>
<name>A0A9D2H3G6_9FIRM</name>
<organism evidence="1 2">
    <name type="scientific">Candidatus Gallimonas gallistercoris</name>
    <dbReference type="NCBI Taxonomy" id="2838602"/>
    <lineage>
        <taxon>Bacteria</taxon>
        <taxon>Bacillati</taxon>
        <taxon>Bacillota</taxon>
        <taxon>Clostridia</taxon>
        <taxon>Candidatus Gallimonas</taxon>
    </lineage>
</organism>
<evidence type="ECO:0000313" key="1">
    <source>
        <dbReference type="EMBL" id="HJA02645.1"/>
    </source>
</evidence>
<accession>A0A9D2H3G6</accession>
<protein>
    <submittedName>
        <fullName evidence="1">AAA family ATPase</fullName>
    </submittedName>
</protein>
<sequence length="171" mass="19392">MKPLVFLNGPMGVGKSTVATLLQQKFDRCAYLDGDWCYRVHPFRVTNESKALVLSNIAYLLDGYLKSPDVDLVLFSWVMNKREIRDAVLSKMTERGKCLFVTLTASEEALVKRFAKDIAAGLRTQEGLHRALSYLPDYKADFGGLKLITDEKEPDELAEIVKEYISTHRED</sequence>
<proteinExistence type="predicted"/>
<reference evidence="1" key="2">
    <citation type="submission" date="2021-04" db="EMBL/GenBank/DDBJ databases">
        <authorList>
            <person name="Gilroy R."/>
        </authorList>
    </citation>
    <scope>NUCLEOTIDE SEQUENCE</scope>
    <source>
        <strain evidence="1">CHK156-179</strain>
    </source>
</reference>
<dbReference type="Gene3D" id="3.40.50.300">
    <property type="entry name" value="P-loop containing nucleotide triphosphate hydrolases"/>
    <property type="match status" value="1"/>
</dbReference>
<dbReference type="SUPFAM" id="SSF52540">
    <property type="entry name" value="P-loop containing nucleoside triphosphate hydrolases"/>
    <property type="match status" value="1"/>
</dbReference>
<comment type="caution">
    <text evidence="1">The sequence shown here is derived from an EMBL/GenBank/DDBJ whole genome shotgun (WGS) entry which is preliminary data.</text>
</comment>
<dbReference type="Proteomes" id="UP000824221">
    <property type="component" value="Unassembled WGS sequence"/>
</dbReference>
<gene>
    <name evidence="1" type="ORF">H9797_04610</name>
</gene>
<dbReference type="Pfam" id="PF13238">
    <property type="entry name" value="AAA_18"/>
    <property type="match status" value="1"/>
</dbReference>
<reference evidence="1" key="1">
    <citation type="journal article" date="2021" name="PeerJ">
        <title>Extensive microbial diversity within the chicken gut microbiome revealed by metagenomics and culture.</title>
        <authorList>
            <person name="Gilroy R."/>
            <person name="Ravi A."/>
            <person name="Getino M."/>
            <person name="Pursley I."/>
            <person name="Horton D.L."/>
            <person name="Alikhan N.F."/>
            <person name="Baker D."/>
            <person name="Gharbi K."/>
            <person name="Hall N."/>
            <person name="Watson M."/>
            <person name="Adriaenssens E.M."/>
            <person name="Foster-Nyarko E."/>
            <person name="Jarju S."/>
            <person name="Secka A."/>
            <person name="Antonio M."/>
            <person name="Oren A."/>
            <person name="Chaudhuri R.R."/>
            <person name="La Ragione R."/>
            <person name="Hildebrand F."/>
            <person name="Pallen M.J."/>
        </authorList>
    </citation>
    <scope>NUCLEOTIDE SEQUENCE</scope>
    <source>
        <strain evidence="1">CHK156-179</strain>
    </source>
</reference>
<dbReference type="InterPro" id="IPR027417">
    <property type="entry name" value="P-loop_NTPase"/>
</dbReference>
<dbReference type="EMBL" id="DXAJ01000070">
    <property type="protein sequence ID" value="HJA02645.1"/>
    <property type="molecule type" value="Genomic_DNA"/>
</dbReference>
<dbReference type="AlphaFoldDB" id="A0A9D2H3G6"/>